<dbReference type="AlphaFoldDB" id="A0A978VWZ4"/>
<feature type="compositionally biased region" description="Polar residues" evidence="6">
    <location>
        <begin position="56"/>
        <end position="66"/>
    </location>
</feature>
<dbReference type="InterPro" id="IPR005508">
    <property type="entry name" value="At2g31720-like"/>
</dbReference>
<evidence type="ECO:0000256" key="1">
    <source>
        <dbReference type="ARBA" id="ARBA00004123"/>
    </source>
</evidence>
<sequence length="306" mass="34952">MKIPEDKEFDELVEKFRKIAKDENEMIQLLGEEVLKRFLQFASPNSNKMEKLSIEEPSSSTLGNKQKFSETENEEYHDHHQQINTAAATPEAISKKARLLKEKSLKKPSVSGKKRPSFTQHSWYPQPELPTEVKNVIERLGGSDAKLVIEKEVYGTDLHPHHDRISIPKNQVRVEFLNDQERNEIENNDGIRVRVIEPCLRETILSLRQWQLRSSISYVLNGGWKYVAARAENQLKVKDKVQVWSFRVNGELRLAVVKLPRGNLEGGQDSNDSQTTEDEVKDEDEDEAGPSASPSKEGKAPESQKI</sequence>
<evidence type="ECO:0000256" key="6">
    <source>
        <dbReference type="SAM" id="MobiDB-lite"/>
    </source>
</evidence>
<comment type="caution">
    <text evidence="7">The sequence shown here is derived from an EMBL/GenBank/DDBJ whole genome shotgun (WGS) entry which is preliminary data.</text>
</comment>
<feature type="region of interest" description="Disordered" evidence="6">
    <location>
        <begin position="49"/>
        <end position="90"/>
    </location>
</feature>
<name>A0A978VWZ4_ZIZJJ</name>
<gene>
    <name evidence="7" type="ORF">FEM48_Zijuj02G0173800</name>
</gene>
<feature type="region of interest" description="Disordered" evidence="6">
    <location>
        <begin position="263"/>
        <end position="306"/>
    </location>
</feature>
<keyword evidence="3" id="KW-0238">DNA-binding</keyword>
<proteinExistence type="predicted"/>
<dbReference type="PANTHER" id="PTHR31541">
    <property type="entry name" value="B3 DOMAIN PLANT PROTEIN-RELATED"/>
    <property type="match status" value="1"/>
</dbReference>
<feature type="compositionally biased region" description="Acidic residues" evidence="6">
    <location>
        <begin position="275"/>
        <end position="288"/>
    </location>
</feature>
<dbReference type="GO" id="GO:0003677">
    <property type="term" value="F:DNA binding"/>
    <property type="evidence" value="ECO:0007669"/>
    <property type="project" value="UniProtKB-KW"/>
</dbReference>
<dbReference type="GO" id="GO:0005634">
    <property type="term" value="C:nucleus"/>
    <property type="evidence" value="ECO:0007669"/>
    <property type="project" value="UniProtKB-SubCell"/>
</dbReference>
<evidence type="ECO:0000256" key="2">
    <source>
        <dbReference type="ARBA" id="ARBA00023015"/>
    </source>
</evidence>
<dbReference type="Proteomes" id="UP000813462">
    <property type="component" value="Unassembled WGS sequence"/>
</dbReference>
<evidence type="ECO:0000256" key="4">
    <source>
        <dbReference type="ARBA" id="ARBA00023163"/>
    </source>
</evidence>
<evidence type="ECO:0000256" key="5">
    <source>
        <dbReference type="ARBA" id="ARBA00023242"/>
    </source>
</evidence>
<dbReference type="Pfam" id="PF03754">
    <property type="entry name" value="At2g31720-like"/>
    <property type="match status" value="1"/>
</dbReference>
<feature type="compositionally biased region" description="Basic and acidic residues" evidence="6">
    <location>
        <begin position="67"/>
        <end position="81"/>
    </location>
</feature>
<evidence type="ECO:0000313" key="8">
    <source>
        <dbReference type="Proteomes" id="UP000813462"/>
    </source>
</evidence>
<feature type="region of interest" description="Disordered" evidence="6">
    <location>
        <begin position="104"/>
        <end position="125"/>
    </location>
</feature>
<dbReference type="SUPFAM" id="SSF101936">
    <property type="entry name" value="DNA-binding pseudobarrel domain"/>
    <property type="match status" value="1"/>
</dbReference>
<accession>A0A978VWZ4</accession>
<evidence type="ECO:0000256" key="3">
    <source>
        <dbReference type="ARBA" id="ARBA00023125"/>
    </source>
</evidence>
<evidence type="ECO:0000313" key="7">
    <source>
        <dbReference type="EMBL" id="KAH7543339.1"/>
    </source>
</evidence>
<dbReference type="EMBL" id="JAEACU010000002">
    <property type="protein sequence ID" value="KAH7543339.1"/>
    <property type="molecule type" value="Genomic_DNA"/>
</dbReference>
<keyword evidence="2" id="KW-0805">Transcription regulation</keyword>
<feature type="compositionally biased region" description="Basic and acidic residues" evidence="6">
    <location>
        <begin position="296"/>
        <end position="306"/>
    </location>
</feature>
<keyword evidence="5" id="KW-0539">Nucleus</keyword>
<dbReference type="PANTHER" id="PTHR31541:SF57">
    <property type="entry name" value="TF-B3 DOMAIN-CONTAINING PROTEIN"/>
    <property type="match status" value="1"/>
</dbReference>
<dbReference type="InterPro" id="IPR015300">
    <property type="entry name" value="DNA-bd_pseudobarrel_sf"/>
</dbReference>
<reference evidence="7" key="1">
    <citation type="journal article" date="2021" name="Front. Plant Sci.">
        <title>Chromosome-Scale Genome Assembly for Chinese Sour Jujube and Insights Into Its Genome Evolution and Domestication Signature.</title>
        <authorList>
            <person name="Shen L.-Y."/>
            <person name="Luo H."/>
            <person name="Wang X.-L."/>
            <person name="Wang X.-M."/>
            <person name="Qiu X.-J."/>
            <person name="Liu H."/>
            <person name="Zhou S.-S."/>
            <person name="Jia K.-H."/>
            <person name="Nie S."/>
            <person name="Bao Y.-T."/>
            <person name="Zhang R.-G."/>
            <person name="Yun Q.-Z."/>
            <person name="Chai Y.-H."/>
            <person name="Lu J.-Y."/>
            <person name="Li Y."/>
            <person name="Zhao S.-W."/>
            <person name="Mao J.-F."/>
            <person name="Jia S.-G."/>
            <person name="Mao Y.-M."/>
        </authorList>
    </citation>
    <scope>NUCLEOTIDE SEQUENCE</scope>
    <source>
        <strain evidence="7">AT0</strain>
        <tissue evidence="7">Leaf</tissue>
    </source>
</reference>
<evidence type="ECO:0008006" key="9">
    <source>
        <dbReference type="Google" id="ProtNLM"/>
    </source>
</evidence>
<dbReference type="Gene3D" id="2.40.330.10">
    <property type="entry name" value="DNA-binding pseudobarrel domain"/>
    <property type="match status" value="1"/>
</dbReference>
<organism evidence="7 8">
    <name type="scientific">Ziziphus jujuba var. spinosa</name>
    <dbReference type="NCBI Taxonomy" id="714518"/>
    <lineage>
        <taxon>Eukaryota</taxon>
        <taxon>Viridiplantae</taxon>
        <taxon>Streptophyta</taxon>
        <taxon>Embryophyta</taxon>
        <taxon>Tracheophyta</taxon>
        <taxon>Spermatophyta</taxon>
        <taxon>Magnoliopsida</taxon>
        <taxon>eudicotyledons</taxon>
        <taxon>Gunneridae</taxon>
        <taxon>Pentapetalae</taxon>
        <taxon>rosids</taxon>
        <taxon>fabids</taxon>
        <taxon>Rosales</taxon>
        <taxon>Rhamnaceae</taxon>
        <taxon>Paliureae</taxon>
        <taxon>Ziziphus</taxon>
    </lineage>
</organism>
<protein>
    <recommendedName>
        <fullName evidence="9">TF-B3 domain-containing protein</fullName>
    </recommendedName>
</protein>
<comment type="subcellular location">
    <subcellularLocation>
        <location evidence="1">Nucleus</location>
    </subcellularLocation>
</comment>
<keyword evidence="4" id="KW-0804">Transcription</keyword>